<dbReference type="EMBL" id="NHYE01005256">
    <property type="protein sequence ID" value="PPQ75473.1"/>
    <property type="molecule type" value="Genomic_DNA"/>
</dbReference>
<accession>A0A409WAE1</accession>
<protein>
    <submittedName>
        <fullName evidence="3">Uncharacterized protein</fullName>
    </submittedName>
</protein>
<sequence>MLALRFVFTAALLFGHVFAQSVSDDFEATLERRAGNGHADAAYAHNHAAEAHRAAQIANNQAAQAHNGAGNHVVAQDFTTKANMHQVAAHAHTGIANAHAGNAAPGAVDPATGPAIASADRSAQSAMLSVDHAAASVAHLKAAQAHENSALAHATAAVLVGPHHQPQANADAATAAQHRAIAAQHAPSSPFKPHDPVQSHANADASRQQAAGNLAIAHHAMGIA</sequence>
<feature type="signal peptide" evidence="2">
    <location>
        <begin position="1"/>
        <end position="19"/>
    </location>
</feature>
<feature type="compositionally biased region" description="Polar residues" evidence="1">
    <location>
        <begin position="199"/>
        <end position="208"/>
    </location>
</feature>
<comment type="caution">
    <text evidence="3">The sequence shown here is derived from an EMBL/GenBank/DDBJ whole genome shotgun (WGS) entry which is preliminary data.</text>
</comment>
<feature type="region of interest" description="Disordered" evidence="1">
    <location>
        <begin position="165"/>
        <end position="208"/>
    </location>
</feature>
<feature type="chain" id="PRO_5019325299" evidence="2">
    <location>
        <begin position="20"/>
        <end position="224"/>
    </location>
</feature>
<dbReference type="InParanoid" id="A0A409WAE1"/>
<reference evidence="3 4" key="1">
    <citation type="journal article" date="2018" name="Evol. Lett.">
        <title>Horizontal gene cluster transfer increased hallucinogenic mushroom diversity.</title>
        <authorList>
            <person name="Reynolds H.T."/>
            <person name="Vijayakumar V."/>
            <person name="Gluck-Thaler E."/>
            <person name="Korotkin H.B."/>
            <person name="Matheny P.B."/>
            <person name="Slot J.C."/>
        </authorList>
    </citation>
    <scope>NUCLEOTIDE SEQUENCE [LARGE SCALE GENOMIC DNA]</scope>
    <source>
        <strain evidence="3 4">SRW20</strain>
    </source>
</reference>
<name>A0A409WAE1_9AGAR</name>
<feature type="compositionally biased region" description="Low complexity" evidence="1">
    <location>
        <begin position="165"/>
        <end position="186"/>
    </location>
</feature>
<dbReference type="AlphaFoldDB" id="A0A409WAE1"/>
<evidence type="ECO:0000256" key="2">
    <source>
        <dbReference type="SAM" id="SignalP"/>
    </source>
</evidence>
<evidence type="ECO:0000313" key="3">
    <source>
        <dbReference type="EMBL" id="PPQ75473.1"/>
    </source>
</evidence>
<organism evidence="3 4">
    <name type="scientific">Gymnopilus dilepis</name>
    <dbReference type="NCBI Taxonomy" id="231916"/>
    <lineage>
        <taxon>Eukaryota</taxon>
        <taxon>Fungi</taxon>
        <taxon>Dikarya</taxon>
        <taxon>Basidiomycota</taxon>
        <taxon>Agaricomycotina</taxon>
        <taxon>Agaricomycetes</taxon>
        <taxon>Agaricomycetidae</taxon>
        <taxon>Agaricales</taxon>
        <taxon>Agaricineae</taxon>
        <taxon>Hymenogastraceae</taxon>
        <taxon>Gymnopilus</taxon>
    </lineage>
</organism>
<keyword evidence="2" id="KW-0732">Signal</keyword>
<gene>
    <name evidence="3" type="ORF">CVT26_015956</name>
</gene>
<proteinExistence type="predicted"/>
<keyword evidence="4" id="KW-1185">Reference proteome</keyword>
<evidence type="ECO:0000256" key="1">
    <source>
        <dbReference type="SAM" id="MobiDB-lite"/>
    </source>
</evidence>
<dbReference type="Proteomes" id="UP000284706">
    <property type="component" value="Unassembled WGS sequence"/>
</dbReference>
<evidence type="ECO:0000313" key="4">
    <source>
        <dbReference type="Proteomes" id="UP000284706"/>
    </source>
</evidence>